<dbReference type="EMBL" id="NOXV01000287">
    <property type="protein sequence ID" value="OYQ35085.1"/>
    <property type="molecule type" value="Genomic_DNA"/>
</dbReference>
<organism evidence="2 3">
    <name type="scientific">Flavobacterium cyanobacteriorum</name>
    <dbReference type="NCBI Taxonomy" id="2022802"/>
    <lineage>
        <taxon>Bacteria</taxon>
        <taxon>Pseudomonadati</taxon>
        <taxon>Bacteroidota</taxon>
        <taxon>Flavobacteriia</taxon>
        <taxon>Flavobacteriales</taxon>
        <taxon>Flavobacteriaceae</taxon>
        <taxon>Flavobacterium</taxon>
    </lineage>
</organism>
<evidence type="ECO:0000313" key="3">
    <source>
        <dbReference type="Proteomes" id="UP000216605"/>
    </source>
</evidence>
<proteinExistence type="predicted"/>
<dbReference type="OrthoDB" id="9855229at2"/>
<name>A0A255Z2F9_9FLAO</name>
<evidence type="ECO:0000256" key="1">
    <source>
        <dbReference type="SAM" id="Phobius"/>
    </source>
</evidence>
<keyword evidence="1" id="KW-1133">Transmembrane helix</keyword>
<accession>A0A255Z2F9</accession>
<feature type="non-terminal residue" evidence="2">
    <location>
        <position position="224"/>
    </location>
</feature>
<gene>
    <name evidence="2" type="ORF">CHU92_11265</name>
</gene>
<dbReference type="RefSeq" id="WP_129583071.1">
    <property type="nucleotide sequence ID" value="NZ_NOXV01000287.1"/>
</dbReference>
<keyword evidence="3" id="KW-1185">Reference proteome</keyword>
<sequence length="224" mass="25984">MTNLKNNKMIALWIIIILIGTTLTIWGSLKLNDAWTKADELKKQHPIPDFILLDCDFEITFSKEQTNIIEEAIYSKISMPEGNVSDINQLPVLIFFNENREGLEKYALERNILNNLKTVIVNGTATSKDSTTLISFYSNENNIYIGSKEKSKESYIEILRYNKDEGTFTGRMNNIQLMTEVHTASQYLLDLNQITFHIMFSGQIKLRKVENVYLKTTRTKYFYI</sequence>
<reference evidence="2 3" key="1">
    <citation type="submission" date="2017-07" db="EMBL/GenBank/DDBJ databases">
        <title>Flavobacterium cyanobacteriorum sp. nov., isolated from cyanobacterial aggregates in a eutrophic lake.</title>
        <authorList>
            <person name="Cai H."/>
        </authorList>
    </citation>
    <scope>NUCLEOTIDE SEQUENCE [LARGE SCALE GENOMIC DNA]</scope>
    <source>
        <strain evidence="2 3">TH021</strain>
    </source>
</reference>
<keyword evidence="1" id="KW-0472">Membrane</keyword>
<comment type="caution">
    <text evidence="2">The sequence shown here is derived from an EMBL/GenBank/DDBJ whole genome shotgun (WGS) entry which is preliminary data.</text>
</comment>
<evidence type="ECO:0000313" key="2">
    <source>
        <dbReference type="EMBL" id="OYQ35085.1"/>
    </source>
</evidence>
<dbReference type="AlphaFoldDB" id="A0A255Z2F9"/>
<protein>
    <submittedName>
        <fullName evidence="2">Uncharacterized protein</fullName>
    </submittedName>
</protein>
<keyword evidence="1" id="KW-0812">Transmembrane</keyword>
<dbReference type="Proteomes" id="UP000216605">
    <property type="component" value="Unassembled WGS sequence"/>
</dbReference>
<feature type="transmembrane region" description="Helical" evidence="1">
    <location>
        <begin position="12"/>
        <end position="29"/>
    </location>
</feature>